<protein>
    <submittedName>
        <fullName evidence="2">Uncharacterized protein</fullName>
    </submittedName>
</protein>
<evidence type="ECO:0000313" key="3">
    <source>
        <dbReference type="Proteomes" id="UP001485043"/>
    </source>
</evidence>
<name>A0AAW1SF25_9CHLO</name>
<accession>A0AAW1SF25</accession>
<evidence type="ECO:0000313" key="2">
    <source>
        <dbReference type="EMBL" id="KAK9844228.1"/>
    </source>
</evidence>
<dbReference type="AlphaFoldDB" id="A0AAW1SF25"/>
<evidence type="ECO:0000256" key="1">
    <source>
        <dbReference type="SAM" id="MobiDB-lite"/>
    </source>
</evidence>
<gene>
    <name evidence="2" type="ORF">WJX84_007183</name>
</gene>
<proteinExistence type="predicted"/>
<sequence>MPTLRARLEESAARLQRLLETALCSVLRRTEVVNSDSIAITGSQSQSAPAGLMQLVPRVPKTSPEFLSRARPLTLVTRRLPRRSTPIAVASLPRIQYNQALEELDLKEAAELVALCRGPASGAAAFTCHTGLGYFQSPDAGSEANDVRVQRALQNSWAVVFAHAREDQLPSSRGMEESPGTPGDESQQSWEWEPVAPSGQSVSQQRCHGHWSDGTAKQPRILHKVRVLP</sequence>
<feature type="compositionally biased region" description="Basic residues" evidence="1">
    <location>
        <begin position="220"/>
        <end position="229"/>
    </location>
</feature>
<comment type="caution">
    <text evidence="2">The sequence shown here is derived from an EMBL/GenBank/DDBJ whole genome shotgun (WGS) entry which is preliminary data.</text>
</comment>
<keyword evidence="3" id="KW-1185">Reference proteome</keyword>
<feature type="region of interest" description="Disordered" evidence="1">
    <location>
        <begin position="168"/>
        <end position="229"/>
    </location>
</feature>
<organism evidence="2 3">
    <name type="scientific">Apatococcus fuscideae</name>
    <dbReference type="NCBI Taxonomy" id="2026836"/>
    <lineage>
        <taxon>Eukaryota</taxon>
        <taxon>Viridiplantae</taxon>
        <taxon>Chlorophyta</taxon>
        <taxon>core chlorophytes</taxon>
        <taxon>Trebouxiophyceae</taxon>
        <taxon>Chlorellales</taxon>
        <taxon>Chlorellaceae</taxon>
        <taxon>Apatococcus</taxon>
    </lineage>
</organism>
<dbReference type="EMBL" id="JALJOV010001649">
    <property type="protein sequence ID" value="KAK9844228.1"/>
    <property type="molecule type" value="Genomic_DNA"/>
</dbReference>
<dbReference type="Proteomes" id="UP001485043">
    <property type="component" value="Unassembled WGS sequence"/>
</dbReference>
<reference evidence="2 3" key="1">
    <citation type="journal article" date="2024" name="Nat. Commun.">
        <title>Phylogenomics reveals the evolutionary origins of lichenization in chlorophyte algae.</title>
        <authorList>
            <person name="Puginier C."/>
            <person name="Libourel C."/>
            <person name="Otte J."/>
            <person name="Skaloud P."/>
            <person name="Haon M."/>
            <person name="Grisel S."/>
            <person name="Petersen M."/>
            <person name="Berrin J.G."/>
            <person name="Delaux P.M."/>
            <person name="Dal Grande F."/>
            <person name="Keller J."/>
        </authorList>
    </citation>
    <scope>NUCLEOTIDE SEQUENCE [LARGE SCALE GENOMIC DNA]</scope>
    <source>
        <strain evidence="2 3">SAG 2523</strain>
    </source>
</reference>